<keyword evidence="2 7" id="KW-0813">Transport</keyword>
<dbReference type="InterPro" id="IPR045621">
    <property type="entry name" value="BPD_transp_1_N"/>
</dbReference>
<dbReference type="InterPro" id="IPR000515">
    <property type="entry name" value="MetI-like"/>
</dbReference>
<feature type="transmembrane region" description="Helical" evidence="7">
    <location>
        <begin position="12"/>
        <end position="33"/>
    </location>
</feature>
<keyword evidence="5 7" id="KW-1133">Transmembrane helix</keyword>
<feature type="transmembrane region" description="Helical" evidence="7">
    <location>
        <begin position="106"/>
        <end position="129"/>
    </location>
</feature>
<dbReference type="GO" id="GO:0005886">
    <property type="term" value="C:plasma membrane"/>
    <property type="evidence" value="ECO:0007669"/>
    <property type="project" value="UniProtKB-SubCell"/>
</dbReference>
<feature type="transmembrane region" description="Helical" evidence="7">
    <location>
        <begin position="263"/>
        <end position="284"/>
    </location>
</feature>
<keyword evidence="4 7" id="KW-0812">Transmembrane</keyword>
<keyword evidence="3" id="KW-1003">Cell membrane</keyword>
<feature type="domain" description="ABC transmembrane type-1" evidence="8">
    <location>
        <begin position="102"/>
        <end position="332"/>
    </location>
</feature>
<dbReference type="Pfam" id="PF19300">
    <property type="entry name" value="BPD_transp_1_N"/>
    <property type="match status" value="1"/>
</dbReference>
<evidence type="ECO:0000259" key="8">
    <source>
        <dbReference type="PROSITE" id="PS50928"/>
    </source>
</evidence>
<evidence type="ECO:0000256" key="4">
    <source>
        <dbReference type="ARBA" id="ARBA00022692"/>
    </source>
</evidence>
<protein>
    <submittedName>
        <fullName evidence="9">ABC transporter permease</fullName>
    </submittedName>
</protein>
<feature type="transmembrane region" description="Helical" evidence="7">
    <location>
        <begin position="201"/>
        <end position="224"/>
    </location>
</feature>
<comment type="caution">
    <text evidence="9">The sequence shown here is derived from an EMBL/GenBank/DDBJ whole genome shotgun (WGS) entry which is preliminary data.</text>
</comment>
<evidence type="ECO:0000256" key="2">
    <source>
        <dbReference type="ARBA" id="ARBA00022448"/>
    </source>
</evidence>
<dbReference type="SUPFAM" id="SSF161098">
    <property type="entry name" value="MetI-like"/>
    <property type="match status" value="1"/>
</dbReference>
<evidence type="ECO:0000256" key="6">
    <source>
        <dbReference type="ARBA" id="ARBA00023136"/>
    </source>
</evidence>
<dbReference type="PANTHER" id="PTHR43163:SF6">
    <property type="entry name" value="DIPEPTIDE TRANSPORT SYSTEM PERMEASE PROTEIN DPPB-RELATED"/>
    <property type="match status" value="1"/>
</dbReference>
<evidence type="ECO:0000313" key="9">
    <source>
        <dbReference type="EMBL" id="OPH09533.1"/>
    </source>
</evidence>
<dbReference type="Pfam" id="PF00528">
    <property type="entry name" value="BPD_transp_1"/>
    <property type="match status" value="1"/>
</dbReference>
<evidence type="ECO:0000256" key="1">
    <source>
        <dbReference type="ARBA" id="ARBA00004651"/>
    </source>
</evidence>
<dbReference type="CDD" id="cd06261">
    <property type="entry name" value="TM_PBP2"/>
    <property type="match status" value="1"/>
</dbReference>
<feature type="transmembrane region" description="Helical" evidence="7">
    <location>
        <begin position="313"/>
        <end position="335"/>
    </location>
</feature>
<evidence type="ECO:0000313" key="10">
    <source>
        <dbReference type="Proteomes" id="UP000190056"/>
    </source>
</evidence>
<evidence type="ECO:0000256" key="7">
    <source>
        <dbReference type="RuleBase" id="RU363032"/>
    </source>
</evidence>
<comment type="subcellular location">
    <subcellularLocation>
        <location evidence="1 7">Cell membrane</location>
        <topology evidence="1 7">Multi-pass membrane protein</topology>
    </subcellularLocation>
</comment>
<keyword evidence="6 7" id="KW-0472">Membrane</keyword>
<proteinExistence type="inferred from homology"/>
<feature type="transmembrane region" description="Helical" evidence="7">
    <location>
        <begin position="141"/>
        <end position="162"/>
    </location>
</feature>
<evidence type="ECO:0000256" key="3">
    <source>
        <dbReference type="ARBA" id="ARBA00022475"/>
    </source>
</evidence>
<comment type="similarity">
    <text evidence="7">Belongs to the binding-protein-dependent transport system permease family.</text>
</comment>
<accession>A0A9Q5QW48</accession>
<evidence type="ECO:0000256" key="5">
    <source>
        <dbReference type="ARBA" id="ARBA00022989"/>
    </source>
</evidence>
<organism evidence="9 10">
    <name type="scientific">Cylindrospermopsis raciborskii CENA302</name>
    <dbReference type="NCBI Taxonomy" id="1170768"/>
    <lineage>
        <taxon>Bacteria</taxon>
        <taxon>Bacillati</taxon>
        <taxon>Cyanobacteriota</taxon>
        <taxon>Cyanophyceae</taxon>
        <taxon>Nostocales</taxon>
        <taxon>Aphanizomenonaceae</taxon>
        <taxon>Cylindrospermopsis</taxon>
    </lineage>
</organism>
<dbReference type="Gene3D" id="1.10.3720.10">
    <property type="entry name" value="MetI-like"/>
    <property type="match status" value="1"/>
</dbReference>
<reference evidence="9 10" key="1">
    <citation type="submission" date="2017-01" db="EMBL/GenBank/DDBJ databases">
        <authorList>
            <person name="Abreu V.A."/>
            <person name="Popin R.V."/>
            <person name="Rigonato J."/>
            <person name="Andreote A.P."/>
            <person name="Schaker P.C."/>
            <person name="Hoff-Risseti C."/>
            <person name="Alvarenga D.O."/>
            <person name="Varani A.M."/>
            <person name="Fiore M.F."/>
        </authorList>
    </citation>
    <scope>NUCLEOTIDE SEQUENCE [LARGE SCALE GENOMIC DNA]</scope>
    <source>
        <strain evidence="9 10">CENA302</strain>
    </source>
</reference>
<dbReference type="InterPro" id="IPR035906">
    <property type="entry name" value="MetI-like_sf"/>
</dbReference>
<dbReference type="Proteomes" id="UP000190056">
    <property type="component" value="Unassembled WGS sequence"/>
</dbReference>
<gene>
    <name evidence="9" type="ORF">CENA302_10225</name>
</gene>
<sequence length="341" mass="37400">MSRSKALQYYIASRLLFAPLQLLTILTIVFLLLRATPGDPADAILGGRAPESAKEELRKQLGLDLPIWLQYINYLGNILRFDLGTSLTSRGQNVWQIISQHFPATVELAVCSMLVALIVGILVGTLSASRPGTPLDLGGRLFGIITYALPMFWAGMLLQLVFSVQLQWFPNSNRFPPNISPPTTITGLYTIDSLLGGNLNYFFLALYHLALPSLTLGILLSGIFERIVRVNLKETLKADYVEAARARGIPENKILVSHALKNALIPVITVLGLTFASLLGGAILTEVTFSWPGLANRLYQAIADRDYTTVQGVLVFFGAIVVSASIVIDILNAYIDPRIRY</sequence>
<dbReference type="AlphaFoldDB" id="A0A9Q5QW48"/>
<name>A0A9Q5QW48_9CYAN</name>
<dbReference type="PROSITE" id="PS50928">
    <property type="entry name" value="ABC_TM1"/>
    <property type="match status" value="1"/>
</dbReference>
<dbReference type="PANTHER" id="PTHR43163">
    <property type="entry name" value="DIPEPTIDE TRANSPORT SYSTEM PERMEASE PROTEIN DPPB-RELATED"/>
    <property type="match status" value="1"/>
</dbReference>
<dbReference type="EMBL" id="MTPU01000046">
    <property type="protein sequence ID" value="OPH09533.1"/>
    <property type="molecule type" value="Genomic_DNA"/>
</dbReference>
<dbReference type="RefSeq" id="WP_071249092.1">
    <property type="nucleotide sequence ID" value="NZ_MTPU01000046.1"/>
</dbReference>
<dbReference type="GO" id="GO:0055085">
    <property type="term" value="P:transmembrane transport"/>
    <property type="evidence" value="ECO:0007669"/>
    <property type="project" value="InterPro"/>
</dbReference>